<comment type="caution">
    <text evidence="2">The sequence shown here is derived from an EMBL/GenBank/DDBJ whole genome shotgun (WGS) entry which is preliminary data.</text>
</comment>
<organism evidence="2 3">
    <name type="scientific">Arthrobacter mobilis</name>
    <dbReference type="NCBI Taxonomy" id="2724944"/>
    <lineage>
        <taxon>Bacteria</taxon>
        <taxon>Bacillati</taxon>
        <taxon>Actinomycetota</taxon>
        <taxon>Actinomycetes</taxon>
        <taxon>Micrococcales</taxon>
        <taxon>Micrococcaceae</taxon>
        <taxon>Arthrobacter</taxon>
    </lineage>
</organism>
<dbReference type="RefSeq" id="WP_168486712.1">
    <property type="nucleotide sequence ID" value="NZ_JAAZSQ010000011.1"/>
</dbReference>
<dbReference type="Proteomes" id="UP000544090">
    <property type="component" value="Unassembled WGS sequence"/>
</dbReference>
<feature type="compositionally biased region" description="Polar residues" evidence="1">
    <location>
        <begin position="1"/>
        <end position="11"/>
    </location>
</feature>
<keyword evidence="3" id="KW-1185">Reference proteome</keyword>
<gene>
    <name evidence="2" type="ORF">HGG74_12245</name>
</gene>
<accession>A0A7X6K680</accession>
<evidence type="ECO:0000256" key="1">
    <source>
        <dbReference type="SAM" id="MobiDB-lite"/>
    </source>
</evidence>
<name>A0A7X6K680_9MICC</name>
<feature type="region of interest" description="Disordered" evidence="1">
    <location>
        <begin position="1"/>
        <end position="24"/>
    </location>
</feature>
<sequence length="137" mass="14621">MPKENQPSHGSPDQAPPPDGYPVKEWKGIKMMAGGHVVAIPTDDFVNGFNAVIETTEAPAAIAPIDTGTAEEVLHDYARAHDVRDVIGTDVSALIVTGPEEIWLAGPQFTRQIAAGLAQDPEFLDGIRQIRGDNLGQ</sequence>
<dbReference type="AlphaFoldDB" id="A0A7X6K680"/>
<dbReference type="EMBL" id="JAAZSQ010000011">
    <property type="protein sequence ID" value="NKX55299.1"/>
    <property type="molecule type" value="Genomic_DNA"/>
</dbReference>
<reference evidence="2 3" key="1">
    <citation type="submission" date="2020-04" db="EMBL/GenBank/DDBJ databases">
        <title>Arthrobacter sp. nov.</title>
        <authorList>
            <person name="Liu S."/>
        </authorList>
    </citation>
    <scope>NUCLEOTIDE SEQUENCE [LARGE SCALE GENOMIC DNA]</scope>
    <source>
        <strain evidence="2 3">E918</strain>
    </source>
</reference>
<proteinExistence type="predicted"/>
<protein>
    <submittedName>
        <fullName evidence="2">Uncharacterized protein</fullName>
    </submittedName>
</protein>
<evidence type="ECO:0000313" key="3">
    <source>
        <dbReference type="Proteomes" id="UP000544090"/>
    </source>
</evidence>
<evidence type="ECO:0000313" key="2">
    <source>
        <dbReference type="EMBL" id="NKX55299.1"/>
    </source>
</evidence>